<accession>A0ACC3MGY8</accession>
<evidence type="ECO:0000313" key="1">
    <source>
        <dbReference type="EMBL" id="KAK3691130.1"/>
    </source>
</evidence>
<organism evidence="1 2">
    <name type="scientific">Vermiconidia calcicola</name>
    <dbReference type="NCBI Taxonomy" id="1690605"/>
    <lineage>
        <taxon>Eukaryota</taxon>
        <taxon>Fungi</taxon>
        <taxon>Dikarya</taxon>
        <taxon>Ascomycota</taxon>
        <taxon>Pezizomycotina</taxon>
        <taxon>Dothideomycetes</taxon>
        <taxon>Dothideomycetidae</taxon>
        <taxon>Mycosphaerellales</taxon>
        <taxon>Extremaceae</taxon>
        <taxon>Vermiconidia</taxon>
    </lineage>
</organism>
<evidence type="ECO:0000313" key="2">
    <source>
        <dbReference type="Proteomes" id="UP001281147"/>
    </source>
</evidence>
<gene>
    <name evidence="1" type="ORF">LTR37_018883</name>
</gene>
<dbReference type="Proteomes" id="UP001281147">
    <property type="component" value="Unassembled WGS sequence"/>
</dbReference>
<sequence>MSLTKILAVGIQWAVSVASASPYGDSQCTPTPIETVKSFDTEQSSWGQRHSSGIDCQPRTSSEIPGTTVLMEHEARLKNRKALTVNTNVVYAGLGRASRPVESAEEVEPVSSESSQLFKEYLRRDNLTPFLPRDPFMTSLDTVGSCYSSPPMSPGSDQPSRDTTPSTYAHFSDSDPFVITPASISNATAGPAQLYADHSASLPLNIQHELLAVLQSFTSAIGVIAQKLEKRGEHEWKPRGGQVTLDFSKPAVSALEHCGRRCQSEQPNSGRRTLVVEDRDK</sequence>
<comment type="caution">
    <text evidence="1">The sequence shown here is derived from an EMBL/GenBank/DDBJ whole genome shotgun (WGS) entry which is preliminary data.</text>
</comment>
<dbReference type="EMBL" id="JAUTXU010000275">
    <property type="protein sequence ID" value="KAK3691130.1"/>
    <property type="molecule type" value="Genomic_DNA"/>
</dbReference>
<name>A0ACC3MGY8_9PEZI</name>
<protein>
    <submittedName>
        <fullName evidence="1">Uncharacterized protein</fullName>
    </submittedName>
</protein>
<proteinExistence type="predicted"/>
<reference evidence="1" key="1">
    <citation type="submission" date="2023-07" db="EMBL/GenBank/DDBJ databases">
        <title>Black Yeasts Isolated from many extreme environments.</title>
        <authorList>
            <person name="Coleine C."/>
            <person name="Stajich J.E."/>
            <person name="Selbmann L."/>
        </authorList>
    </citation>
    <scope>NUCLEOTIDE SEQUENCE</scope>
    <source>
        <strain evidence="1">CCFEE 5714</strain>
    </source>
</reference>
<keyword evidence="2" id="KW-1185">Reference proteome</keyword>